<sequence>MPVTLGQINIYPIKSCGGISLQSTKVGRLGLEYDRTWMVVNGWTNEFLSQRDYPKLALIKTALVGGELHINAEGMPTLTTPLSGSNWLRSLQVSVHDDICTGLVIGTAATQWFSEFLGIDSAVLVRLPDNPQRAVGNPGFADAYPLLGISEESLADLNVRLAHPVTMDRFRPNLVFKGCEPYDEDKMSLVKMGDVRIQGVESCARCRIVTVNQTTADISREPLRTLATYRRIGNGVKFGRYFASIDEGQITVGMTVEGV</sequence>
<feature type="domain" description="MOSC" evidence="1">
    <location>
        <begin position="121"/>
        <end position="259"/>
    </location>
</feature>
<dbReference type="Pfam" id="PF03473">
    <property type="entry name" value="MOSC"/>
    <property type="match status" value="1"/>
</dbReference>
<accession>A0A1F6MDB4</accession>
<proteinExistence type="predicted"/>
<dbReference type="Proteomes" id="UP000177953">
    <property type="component" value="Unassembled WGS sequence"/>
</dbReference>
<organism evidence="2 3">
    <name type="scientific">Candidatus Magasanikbacteria bacterium RIFCSPHIGHO2_01_FULL_47_8</name>
    <dbReference type="NCBI Taxonomy" id="1798673"/>
    <lineage>
        <taxon>Bacteria</taxon>
        <taxon>Candidatus Magasanikiibacteriota</taxon>
    </lineage>
</organism>
<comment type="caution">
    <text evidence="2">The sequence shown here is derived from an EMBL/GenBank/DDBJ whole genome shotgun (WGS) entry which is preliminary data.</text>
</comment>
<dbReference type="Pfam" id="PF03476">
    <property type="entry name" value="MOSC_N"/>
    <property type="match status" value="1"/>
</dbReference>
<reference evidence="2 3" key="1">
    <citation type="journal article" date="2016" name="Nat. Commun.">
        <title>Thousands of microbial genomes shed light on interconnected biogeochemical processes in an aquifer system.</title>
        <authorList>
            <person name="Anantharaman K."/>
            <person name="Brown C.T."/>
            <person name="Hug L.A."/>
            <person name="Sharon I."/>
            <person name="Castelle C.J."/>
            <person name="Probst A.J."/>
            <person name="Thomas B.C."/>
            <person name="Singh A."/>
            <person name="Wilkins M.J."/>
            <person name="Karaoz U."/>
            <person name="Brodie E.L."/>
            <person name="Williams K.H."/>
            <person name="Hubbard S.S."/>
            <person name="Banfield J.F."/>
        </authorList>
    </citation>
    <scope>NUCLEOTIDE SEQUENCE [LARGE SCALE GENOMIC DNA]</scope>
</reference>
<dbReference type="InterPro" id="IPR011037">
    <property type="entry name" value="Pyrv_Knase-like_insert_dom_sf"/>
</dbReference>
<protein>
    <recommendedName>
        <fullName evidence="1">MOSC domain-containing protein</fullName>
    </recommendedName>
</protein>
<dbReference type="InterPro" id="IPR005302">
    <property type="entry name" value="MoCF_Sase_C"/>
</dbReference>
<dbReference type="GO" id="GO:0030170">
    <property type="term" value="F:pyridoxal phosphate binding"/>
    <property type="evidence" value="ECO:0007669"/>
    <property type="project" value="InterPro"/>
</dbReference>
<dbReference type="GO" id="GO:0003824">
    <property type="term" value="F:catalytic activity"/>
    <property type="evidence" value="ECO:0007669"/>
    <property type="project" value="InterPro"/>
</dbReference>
<evidence type="ECO:0000259" key="1">
    <source>
        <dbReference type="PROSITE" id="PS51340"/>
    </source>
</evidence>
<dbReference type="GO" id="GO:0030151">
    <property type="term" value="F:molybdenum ion binding"/>
    <property type="evidence" value="ECO:0007669"/>
    <property type="project" value="InterPro"/>
</dbReference>
<gene>
    <name evidence="2" type="ORF">A2754_00375</name>
</gene>
<evidence type="ECO:0000313" key="3">
    <source>
        <dbReference type="Proteomes" id="UP000177953"/>
    </source>
</evidence>
<dbReference type="PANTHER" id="PTHR14237:SF19">
    <property type="entry name" value="MITOCHONDRIAL AMIDOXIME REDUCING COMPONENT 1"/>
    <property type="match status" value="1"/>
</dbReference>
<evidence type="ECO:0000313" key="2">
    <source>
        <dbReference type="EMBL" id="OGH69657.1"/>
    </source>
</evidence>
<dbReference type="EMBL" id="MFPU01000030">
    <property type="protein sequence ID" value="OGH69657.1"/>
    <property type="molecule type" value="Genomic_DNA"/>
</dbReference>
<dbReference type="InterPro" id="IPR005303">
    <property type="entry name" value="MOCOS_middle"/>
</dbReference>
<dbReference type="SUPFAM" id="SSF141673">
    <property type="entry name" value="MOSC N-terminal domain-like"/>
    <property type="match status" value="1"/>
</dbReference>
<name>A0A1F6MDB4_9BACT</name>
<dbReference type="SUPFAM" id="SSF50800">
    <property type="entry name" value="PK beta-barrel domain-like"/>
    <property type="match status" value="1"/>
</dbReference>
<dbReference type="AlphaFoldDB" id="A0A1F6MDB4"/>
<dbReference type="PROSITE" id="PS51340">
    <property type="entry name" value="MOSC"/>
    <property type="match status" value="1"/>
</dbReference>
<dbReference type="PANTHER" id="PTHR14237">
    <property type="entry name" value="MOLYBDOPTERIN COFACTOR SULFURASE MOSC"/>
    <property type="match status" value="1"/>
</dbReference>